<dbReference type="InterPro" id="IPR013249">
    <property type="entry name" value="RNA_pol_sigma70_r4_t2"/>
</dbReference>
<dbReference type="KEGG" id="laj:A0128_04590"/>
<evidence type="ECO:0000256" key="4">
    <source>
        <dbReference type="ARBA" id="ARBA00023163"/>
    </source>
</evidence>
<keyword evidence="8" id="KW-1185">Reference proteome</keyword>
<feature type="domain" description="RNA polymerase sigma-70 region 2" evidence="5">
    <location>
        <begin position="29"/>
        <end position="97"/>
    </location>
</feature>
<dbReference type="Pfam" id="PF04542">
    <property type="entry name" value="Sigma70_r2"/>
    <property type="match status" value="1"/>
</dbReference>
<accession>A0A1D7UUC1</accession>
<evidence type="ECO:0008006" key="9">
    <source>
        <dbReference type="Google" id="ProtNLM"/>
    </source>
</evidence>
<dbReference type="InterPro" id="IPR007627">
    <property type="entry name" value="RNA_pol_sigma70_r2"/>
</dbReference>
<reference evidence="7 8" key="1">
    <citation type="submission" date="2016-04" db="EMBL/GenBank/DDBJ databases">
        <title>Complete genome seqeunce of Leptospira alstonii serovar Room22.</title>
        <authorList>
            <person name="Nally J.E."/>
            <person name="Bayles D.O."/>
            <person name="Hurley D."/>
            <person name="Fanning S."/>
            <person name="McMahon B.J."/>
            <person name="Arent Z."/>
        </authorList>
    </citation>
    <scope>NUCLEOTIDE SEQUENCE [LARGE SCALE GENOMIC DNA]</scope>
    <source>
        <strain evidence="7 8">GWTS #1</strain>
    </source>
</reference>
<dbReference type="SUPFAM" id="SSF88946">
    <property type="entry name" value="Sigma2 domain of RNA polymerase sigma factors"/>
    <property type="match status" value="1"/>
</dbReference>
<dbReference type="InterPro" id="IPR039425">
    <property type="entry name" value="RNA_pol_sigma-70-like"/>
</dbReference>
<dbReference type="Proteomes" id="UP000094197">
    <property type="component" value="Chromosome 1"/>
</dbReference>
<keyword evidence="3" id="KW-0731">Sigma factor</keyword>
<evidence type="ECO:0000259" key="5">
    <source>
        <dbReference type="Pfam" id="PF04542"/>
    </source>
</evidence>
<keyword evidence="4" id="KW-0804">Transcription</keyword>
<sequence length="200" mass="23281">MANIDSPYVRIFRSVSPRMSESLNNVEYLYKSYYNKLKFFFLKSGITTETAEELCQETFIKVYNNREKFDPNKGSENTWVYAIARNELTDLFRRNNKEKNIIEYSSWENLVSSYDSSTYKREEERILMEKLTKSIHLLKEPEKSIVILHCIHGKSIAETSLQTGIAQRTVSRRLVSALSLLKEELKSLGIDKSWLEGAQG</sequence>
<evidence type="ECO:0000313" key="8">
    <source>
        <dbReference type="Proteomes" id="UP000094197"/>
    </source>
</evidence>
<feature type="domain" description="RNA polymerase sigma factor 70 region 4 type 2" evidence="6">
    <location>
        <begin position="130"/>
        <end position="178"/>
    </location>
</feature>
<dbReference type="Pfam" id="PF08281">
    <property type="entry name" value="Sigma70_r4_2"/>
    <property type="match status" value="1"/>
</dbReference>
<gene>
    <name evidence="7" type="ORF">A0128_04590</name>
</gene>
<name>A0A1D7UUC1_9LEPT</name>
<organism evidence="7 8">
    <name type="scientific">Leptospira tipperaryensis</name>
    <dbReference type="NCBI Taxonomy" id="2564040"/>
    <lineage>
        <taxon>Bacteria</taxon>
        <taxon>Pseudomonadati</taxon>
        <taxon>Spirochaetota</taxon>
        <taxon>Spirochaetia</taxon>
        <taxon>Leptospirales</taxon>
        <taxon>Leptospiraceae</taxon>
        <taxon>Leptospira</taxon>
    </lineage>
</organism>
<dbReference type="GO" id="GO:0016987">
    <property type="term" value="F:sigma factor activity"/>
    <property type="evidence" value="ECO:0007669"/>
    <property type="project" value="UniProtKB-KW"/>
</dbReference>
<dbReference type="InterPro" id="IPR036388">
    <property type="entry name" value="WH-like_DNA-bd_sf"/>
</dbReference>
<evidence type="ECO:0000256" key="3">
    <source>
        <dbReference type="ARBA" id="ARBA00023082"/>
    </source>
</evidence>
<dbReference type="InterPro" id="IPR013325">
    <property type="entry name" value="RNA_pol_sigma_r2"/>
</dbReference>
<comment type="similarity">
    <text evidence="1">Belongs to the sigma-70 factor family. ECF subfamily.</text>
</comment>
<dbReference type="GO" id="GO:0003677">
    <property type="term" value="F:DNA binding"/>
    <property type="evidence" value="ECO:0007669"/>
    <property type="project" value="InterPro"/>
</dbReference>
<keyword evidence="2" id="KW-0805">Transcription regulation</keyword>
<dbReference type="PANTHER" id="PTHR43133:SF46">
    <property type="entry name" value="RNA POLYMERASE SIGMA-70 FACTOR ECF SUBFAMILY"/>
    <property type="match status" value="1"/>
</dbReference>
<dbReference type="SUPFAM" id="SSF88659">
    <property type="entry name" value="Sigma3 and sigma4 domains of RNA polymerase sigma factors"/>
    <property type="match status" value="1"/>
</dbReference>
<dbReference type="NCBIfam" id="TIGR02937">
    <property type="entry name" value="sigma70-ECF"/>
    <property type="match status" value="1"/>
</dbReference>
<protein>
    <recommendedName>
        <fullName evidence="9">RNA polymerase subunit sigma-70</fullName>
    </recommendedName>
</protein>
<dbReference type="AlphaFoldDB" id="A0A1D7UUC1"/>
<evidence type="ECO:0000313" key="7">
    <source>
        <dbReference type="EMBL" id="AOP33196.1"/>
    </source>
</evidence>
<dbReference type="InterPro" id="IPR014284">
    <property type="entry name" value="RNA_pol_sigma-70_dom"/>
</dbReference>
<proteinExistence type="inferred from homology"/>
<evidence type="ECO:0000259" key="6">
    <source>
        <dbReference type="Pfam" id="PF08281"/>
    </source>
</evidence>
<dbReference type="PANTHER" id="PTHR43133">
    <property type="entry name" value="RNA POLYMERASE ECF-TYPE SIGMA FACTO"/>
    <property type="match status" value="1"/>
</dbReference>
<evidence type="ECO:0000256" key="2">
    <source>
        <dbReference type="ARBA" id="ARBA00023015"/>
    </source>
</evidence>
<evidence type="ECO:0000256" key="1">
    <source>
        <dbReference type="ARBA" id="ARBA00010641"/>
    </source>
</evidence>
<dbReference type="Gene3D" id="1.10.10.10">
    <property type="entry name" value="Winged helix-like DNA-binding domain superfamily/Winged helix DNA-binding domain"/>
    <property type="match status" value="1"/>
</dbReference>
<dbReference type="GO" id="GO:0006352">
    <property type="term" value="P:DNA-templated transcription initiation"/>
    <property type="evidence" value="ECO:0007669"/>
    <property type="project" value="InterPro"/>
</dbReference>
<dbReference type="InterPro" id="IPR013324">
    <property type="entry name" value="RNA_pol_sigma_r3/r4-like"/>
</dbReference>
<dbReference type="EMBL" id="CP015217">
    <property type="protein sequence ID" value="AOP33196.1"/>
    <property type="molecule type" value="Genomic_DNA"/>
</dbReference>
<dbReference type="Gene3D" id="1.10.1740.10">
    <property type="match status" value="1"/>
</dbReference>